<dbReference type="InterPro" id="IPR052714">
    <property type="entry name" value="MFS_Exporter"/>
</dbReference>
<feature type="transmembrane region" description="Helical" evidence="5">
    <location>
        <begin position="270"/>
        <end position="288"/>
    </location>
</feature>
<dbReference type="PROSITE" id="PS00217">
    <property type="entry name" value="SUGAR_TRANSPORT_2"/>
    <property type="match status" value="1"/>
</dbReference>
<proteinExistence type="predicted"/>
<dbReference type="SUPFAM" id="SSF103473">
    <property type="entry name" value="MFS general substrate transporter"/>
    <property type="match status" value="1"/>
</dbReference>
<feature type="transmembrane region" description="Helical" evidence="5">
    <location>
        <begin position="239"/>
        <end position="258"/>
    </location>
</feature>
<feature type="transmembrane region" description="Helical" evidence="5">
    <location>
        <begin position="327"/>
        <end position="347"/>
    </location>
</feature>
<dbReference type="InterPro" id="IPR011701">
    <property type="entry name" value="MFS"/>
</dbReference>
<feature type="transmembrane region" description="Helical" evidence="5">
    <location>
        <begin position="53"/>
        <end position="75"/>
    </location>
</feature>
<evidence type="ECO:0000256" key="4">
    <source>
        <dbReference type="ARBA" id="ARBA00023136"/>
    </source>
</evidence>
<feature type="transmembrane region" description="Helical" evidence="5">
    <location>
        <begin position="169"/>
        <end position="190"/>
    </location>
</feature>
<gene>
    <name evidence="7" type="ORF">GCM10022419_034330</name>
</gene>
<comment type="subcellular location">
    <subcellularLocation>
        <location evidence="1">Cell membrane</location>
        <topology evidence="1">Multi-pass membrane protein</topology>
    </subcellularLocation>
</comment>
<evidence type="ECO:0000256" key="2">
    <source>
        <dbReference type="ARBA" id="ARBA00022692"/>
    </source>
</evidence>
<feature type="transmembrane region" description="Helical" evidence="5">
    <location>
        <begin position="353"/>
        <end position="373"/>
    </location>
</feature>
<dbReference type="Proteomes" id="UP001500630">
    <property type="component" value="Unassembled WGS sequence"/>
</dbReference>
<feature type="transmembrane region" description="Helical" evidence="5">
    <location>
        <begin position="210"/>
        <end position="233"/>
    </location>
</feature>
<dbReference type="PROSITE" id="PS50850">
    <property type="entry name" value="MFS"/>
    <property type="match status" value="1"/>
</dbReference>
<keyword evidence="3 5" id="KW-1133">Transmembrane helix</keyword>
<reference evidence="8" key="1">
    <citation type="journal article" date="2019" name="Int. J. Syst. Evol. Microbiol.">
        <title>The Global Catalogue of Microorganisms (GCM) 10K type strain sequencing project: providing services to taxonomists for standard genome sequencing and annotation.</title>
        <authorList>
            <consortium name="The Broad Institute Genomics Platform"/>
            <consortium name="The Broad Institute Genome Sequencing Center for Infectious Disease"/>
            <person name="Wu L."/>
            <person name="Ma J."/>
        </authorList>
    </citation>
    <scope>NUCLEOTIDE SEQUENCE [LARGE SCALE GENOMIC DNA]</scope>
    <source>
        <strain evidence="8">JCM 17326</strain>
    </source>
</reference>
<feature type="transmembrane region" description="Helical" evidence="5">
    <location>
        <begin position="294"/>
        <end position="315"/>
    </location>
</feature>
<feature type="domain" description="Major facilitator superfamily (MFS) profile" evidence="6">
    <location>
        <begin position="17"/>
        <end position="379"/>
    </location>
</feature>
<dbReference type="Pfam" id="PF07690">
    <property type="entry name" value="MFS_1"/>
    <property type="match status" value="1"/>
</dbReference>
<name>A0ABP6WH58_9ACTN</name>
<comment type="caution">
    <text evidence="7">The sequence shown here is derived from an EMBL/GenBank/DDBJ whole genome shotgun (WGS) entry which is preliminary data.</text>
</comment>
<accession>A0ABP6WH58</accession>
<dbReference type="InterPro" id="IPR005829">
    <property type="entry name" value="Sugar_transporter_CS"/>
</dbReference>
<protein>
    <submittedName>
        <fullName evidence="7">MFS transporter</fullName>
    </submittedName>
</protein>
<dbReference type="InterPro" id="IPR020846">
    <property type="entry name" value="MFS_dom"/>
</dbReference>
<feature type="transmembrane region" description="Helical" evidence="5">
    <location>
        <begin position="82"/>
        <end position="100"/>
    </location>
</feature>
<dbReference type="Gene3D" id="1.20.1250.20">
    <property type="entry name" value="MFS general substrate transporter like domains"/>
    <property type="match status" value="1"/>
</dbReference>
<keyword evidence="4 5" id="KW-0472">Membrane</keyword>
<feature type="transmembrane region" description="Helical" evidence="5">
    <location>
        <begin position="142"/>
        <end position="163"/>
    </location>
</feature>
<organism evidence="7 8">
    <name type="scientific">Nonomuraea rosea</name>
    <dbReference type="NCBI Taxonomy" id="638574"/>
    <lineage>
        <taxon>Bacteria</taxon>
        <taxon>Bacillati</taxon>
        <taxon>Actinomycetota</taxon>
        <taxon>Actinomycetes</taxon>
        <taxon>Streptosporangiales</taxon>
        <taxon>Streptosporangiaceae</taxon>
        <taxon>Nonomuraea</taxon>
    </lineage>
</organism>
<dbReference type="InterPro" id="IPR036259">
    <property type="entry name" value="MFS_trans_sf"/>
</dbReference>
<dbReference type="PANTHER" id="PTHR23531:SF1">
    <property type="entry name" value="QUINOLENE RESISTANCE PROTEIN NORA"/>
    <property type="match status" value="1"/>
</dbReference>
<feature type="transmembrane region" description="Helical" evidence="5">
    <location>
        <begin position="106"/>
        <end position="130"/>
    </location>
</feature>
<evidence type="ECO:0000313" key="7">
    <source>
        <dbReference type="EMBL" id="GAA3551168.1"/>
    </source>
</evidence>
<keyword evidence="2 5" id="KW-0812">Transmembrane</keyword>
<evidence type="ECO:0000256" key="1">
    <source>
        <dbReference type="ARBA" id="ARBA00004651"/>
    </source>
</evidence>
<sequence>MWLRRLSRNVVGMMTRSMNLMMAASVAGLLGFYLLFATVPLYAATGGAGEFGAGAVTGVMMLATVLAELAVPWLLARLGYRAVLALGLVLLGLPALLLPVSAELPLVLGVSLLRGAGLGVLVVAGTALTAELVPAGRRGEVLGLYGVAVGVPSIFGLPLGLWAGGAIGFTPVFVVAGLIPLAGLVAVLGLPHIAAAKPEPGERAAGMRGLMAPALIFAGVTTATGVLVTFLPLAGSPGLASAALLTQSLTTPVARWLAGKFGDRHGSARLLVPGLLATVTGVALQVWVGSPVAVVAGMAVFGAGFGVLQNATLVLMIERGPAARVSALWNLAYDAGMGVGAMGFGLVLGHTGYPLGFALVAVLMAVTLPLTRVRPAYAPLPR</sequence>
<evidence type="ECO:0000259" key="6">
    <source>
        <dbReference type="PROSITE" id="PS50850"/>
    </source>
</evidence>
<keyword evidence="8" id="KW-1185">Reference proteome</keyword>
<dbReference type="EMBL" id="BAABDQ010000006">
    <property type="protein sequence ID" value="GAA3551168.1"/>
    <property type="molecule type" value="Genomic_DNA"/>
</dbReference>
<evidence type="ECO:0000256" key="5">
    <source>
        <dbReference type="SAM" id="Phobius"/>
    </source>
</evidence>
<evidence type="ECO:0000256" key="3">
    <source>
        <dbReference type="ARBA" id="ARBA00022989"/>
    </source>
</evidence>
<evidence type="ECO:0000313" key="8">
    <source>
        <dbReference type="Proteomes" id="UP001500630"/>
    </source>
</evidence>
<dbReference type="PANTHER" id="PTHR23531">
    <property type="entry name" value="QUINOLENE RESISTANCE PROTEIN NORA"/>
    <property type="match status" value="1"/>
</dbReference>